<dbReference type="EMBL" id="JAAIJR010000282">
    <property type="protein sequence ID" value="NEX23709.1"/>
    <property type="molecule type" value="Genomic_DNA"/>
</dbReference>
<evidence type="ECO:0000313" key="1">
    <source>
        <dbReference type="EMBL" id="NEX23709.1"/>
    </source>
</evidence>
<proteinExistence type="predicted"/>
<keyword evidence="2" id="KW-1185">Reference proteome</keyword>
<dbReference type="Proteomes" id="UP000471640">
    <property type="component" value="Unassembled WGS sequence"/>
</dbReference>
<reference evidence="1 2" key="2">
    <citation type="submission" date="2020-02" db="EMBL/GenBank/DDBJ databases">
        <title>Genome sequences of Thiorhodococcus mannitoliphagus and Thiorhodococcus minor, purple sulfur photosynthetic bacteria in the gammaproteobacterial family, Chromatiaceae.</title>
        <authorList>
            <person name="Aviles F.A."/>
            <person name="Meyer T.E."/>
            <person name="Kyndt J.A."/>
        </authorList>
    </citation>
    <scope>NUCLEOTIDE SEQUENCE [LARGE SCALE GENOMIC DNA]</scope>
    <source>
        <strain evidence="1 2">DSM 18266</strain>
    </source>
</reference>
<gene>
    <name evidence="1" type="ORF">G3480_26155</name>
</gene>
<accession>A0A6P1E1E7</accession>
<organism evidence="1 2">
    <name type="scientific">Thiorhodococcus mannitoliphagus</name>
    <dbReference type="NCBI Taxonomy" id="329406"/>
    <lineage>
        <taxon>Bacteria</taxon>
        <taxon>Pseudomonadati</taxon>
        <taxon>Pseudomonadota</taxon>
        <taxon>Gammaproteobacteria</taxon>
        <taxon>Chromatiales</taxon>
        <taxon>Chromatiaceae</taxon>
        <taxon>Thiorhodococcus</taxon>
    </lineage>
</organism>
<dbReference type="Pfam" id="PF09907">
    <property type="entry name" value="HigB_toxin"/>
    <property type="match status" value="1"/>
</dbReference>
<dbReference type="GO" id="GO:0004519">
    <property type="term" value="F:endonuclease activity"/>
    <property type="evidence" value="ECO:0007669"/>
    <property type="project" value="InterPro"/>
</dbReference>
<dbReference type="GO" id="GO:0003723">
    <property type="term" value="F:RNA binding"/>
    <property type="evidence" value="ECO:0007669"/>
    <property type="project" value="InterPro"/>
</dbReference>
<dbReference type="InterPro" id="IPR018669">
    <property type="entry name" value="Toxin_HigB"/>
</dbReference>
<comment type="caution">
    <text evidence="1">The sequence shown here is derived from an EMBL/GenBank/DDBJ whole genome shotgun (WGS) entry which is preliminary data.</text>
</comment>
<sequence length="123" mass="14864">MRQWRRAFGIALAASNNQCCPWCRIKSCASFQKKPLREFWQRHPEAKVMLEDWFKRATHCKAESFPQLKQTFGSADYVDGFTIFDVGKNRYRMVAAIHYDKQRLYVRHVMTHAEYDRNDWRRK</sequence>
<dbReference type="GO" id="GO:0110001">
    <property type="term" value="C:toxin-antitoxin complex"/>
    <property type="evidence" value="ECO:0007669"/>
    <property type="project" value="InterPro"/>
</dbReference>
<name>A0A6P1E1E7_9GAMM</name>
<evidence type="ECO:0000313" key="2">
    <source>
        <dbReference type="Proteomes" id="UP000471640"/>
    </source>
</evidence>
<dbReference type="AlphaFoldDB" id="A0A6P1E1E7"/>
<protein>
    <submittedName>
        <fullName evidence="1">Type II toxin-antitoxin system HigB family toxin</fullName>
    </submittedName>
</protein>
<reference evidence="2" key="1">
    <citation type="journal article" date="2020" name="Microbiol. Resour. Announc.">
        <title>Draft Genome Sequences of Thiorhodococcus mannitoliphagus and Thiorhodococcus minor, Purple Sulfur Photosynthetic Bacteria in the Gammaproteobacterial Family Chromatiaceae.</title>
        <authorList>
            <person name="Aviles F.A."/>
            <person name="Meyer T.E."/>
            <person name="Kyndt J.A."/>
        </authorList>
    </citation>
    <scope>NUCLEOTIDE SEQUENCE [LARGE SCALE GENOMIC DNA]</scope>
    <source>
        <strain evidence="2">DSM 18266</strain>
    </source>
</reference>